<accession>A0A6J7EVD4</accession>
<gene>
    <name evidence="1" type="ORF">UFOPK3402_01767</name>
</gene>
<dbReference type="EMBL" id="CAFBLS010000274">
    <property type="protein sequence ID" value="CAB4885518.1"/>
    <property type="molecule type" value="Genomic_DNA"/>
</dbReference>
<protein>
    <submittedName>
        <fullName evidence="1">Unannotated protein</fullName>
    </submittedName>
</protein>
<name>A0A6J7EVD4_9ZZZZ</name>
<organism evidence="1">
    <name type="scientific">freshwater metagenome</name>
    <dbReference type="NCBI Taxonomy" id="449393"/>
    <lineage>
        <taxon>unclassified sequences</taxon>
        <taxon>metagenomes</taxon>
        <taxon>ecological metagenomes</taxon>
    </lineage>
</organism>
<evidence type="ECO:0000313" key="1">
    <source>
        <dbReference type="EMBL" id="CAB4885518.1"/>
    </source>
</evidence>
<dbReference type="AlphaFoldDB" id="A0A6J7EVD4"/>
<reference evidence="1" key="1">
    <citation type="submission" date="2020-05" db="EMBL/GenBank/DDBJ databases">
        <authorList>
            <person name="Chiriac C."/>
            <person name="Salcher M."/>
            <person name="Ghai R."/>
            <person name="Kavagutti S V."/>
        </authorList>
    </citation>
    <scope>NUCLEOTIDE SEQUENCE</scope>
</reference>
<sequence length="237" mass="25078">MLDVDLEVILQVLADARQVMDGFDPDRPQVLGVADAGELQELWGVEGAAAQDHLAGGDARGAPALLHDVHADGAIAVHHDGRDLRSRAHREVPAVHDRVQVRAGGRQSAAPTQIAVERGEPLLLISVDIAGYRVSGLLDGFEECAEERVAHRASLEFERPAAAAVLICPGEAVLHAFEVRQAVRVVPVAHARVGRPPLEVQGIAPLEDHAVDAARSAEQLAPAVSDPAIEHVRLGLG</sequence>
<proteinExistence type="predicted"/>